<dbReference type="PANTHER" id="PTHR32039">
    <property type="entry name" value="MAGNESIUM-CHELATASE SUBUNIT CHLI"/>
    <property type="match status" value="1"/>
</dbReference>
<comment type="similarity">
    <text evidence="1">Belongs to the Mg-chelatase subunits D/I family. ComM subfamily.</text>
</comment>
<reference evidence="3 4" key="1">
    <citation type="submission" date="2019-03" db="EMBL/GenBank/DDBJ databases">
        <title>Genomic Encyclopedia of Type Strains, Phase IV (KMG-IV): sequencing the most valuable type-strain genomes for metagenomic binning, comparative biology and taxonomic classification.</title>
        <authorList>
            <person name="Goeker M."/>
        </authorList>
    </citation>
    <scope>NUCLEOTIDE SEQUENCE [LARGE SCALE GENOMIC DNA]</scope>
    <source>
        <strain evidence="3 4">DSM 22958</strain>
    </source>
</reference>
<evidence type="ECO:0000313" key="3">
    <source>
        <dbReference type="EMBL" id="TCO10138.1"/>
    </source>
</evidence>
<dbReference type="GO" id="GO:0005524">
    <property type="term" value="F:ATP binding"/>
    <property type="evidence" value="ECO:0007669"/>
    <property type="project" value="InterPro"/>
</dbReference>
<feature type="domain" description="AAA+ ATPase" evidence="2">
    <location>
        <begin position="216"/>
        <end position="400"/>
    </location>
</feature>
<proteinExistence type="inferred from homology"/>
<evidence type="ECO:0000313" key="4">
    <source>
        <dbReference type="Proteomes" id="UP000294881"/>
    </source>
</evidence>
<comment type="caution">
    <text evidence="3">The sequence shown here is derived from an EMBL/GenBank/DDBJ whole genome shotgun (WGS) entry which is preliminary data.</text>
</comment>
<dbReference type="SMART" id="SM00382">
    <property type="entry name" value="AAA"/>
    <property type="match status" value="1"/>
</dbReference>
<dbReference type="InterPro" id="IPR003593">
    <property type="entry name" value="AAA+_ATPase"/>
</dbReference>
<dbReference type="InterPro" id="IPR004482">
    <property type="entry name" value="Mg_chelat-rel"/>
</dbReference>
<dbReference type="Gene3D" id="3.30.230.10">
    <property type="match status" value="1"/>
</dbReference>
<dbReference type="InterPro" id="IPR025158">
    <property type="entry name" value="Mg_chelat-rel_C"/>
</dbReference>
<dbReference type="InterPro" id="IPR027417">
    <property type="entry name" value="P-loop_NTPase"/>
</dbReference>
<dbReference type="InterPro" id="IPR000523">
    <property type="entry name" value="Mg_chelatse_chII-like_cat_dom"/>
</dbReference>
<dbReference type="SUPFAM" id="SSF52540">
    <property type="entry name" value="P-loop containing nucleoside triphosphate hydrolases"/>
    <property type="match status" value="1"/>
</dbReference>
<dbReference type="InterPro" id="IPR020568">
    <property type="entry name" value="Ribosomal_Su5_D2-typ_SF"/>
</dbReference>
<sequence>MAAGAGWMATHVSTVAFAGIEARPVDVQVQISSGAVAFAIVGLVDKAVAESRERVRAALLAAGLALPAKRITVNLAPADLPKEGSHYDLPIALAVMAAIGALPSDALDGFTVLGELSLDGSIRRVAGVLPAAMAAVAQGHGLICPAACGAEAAWAGEDLEILAPESLLRIASHFQGTQVLSRPAAAMRQDEAALPDLADVRGQELGRRALEVAASGGHNLLMSGPPGAGKSMLAQRLPSILPPLSPRELLDISMVHSVAGLLENGALTDRRPFRAPHHSASMAALVGGGVNVRPGEISLAHRGVLFLDELPEFSPQALDSLRQPLESGEVMVARANHRVTYPARFQLVAAMNPCRCGRGTEPGYACRRGPNERCMAQYQARLSGPLLDRIDLVIETPAVSAADLMTALAHAQPGETSAEARKRVLAARAVQRRRFAAHGAPDMLNATCPAALLPDIAAPDADGARLLRAAAENMRLSARAWHRVLRVARTLADIAGERQVGRAQIAEALGYRMPVDKVSRAA</sequence>
<dbReference type="Pfam" id="PF13335">
    <property type="entry name" value="Mg_chelatase_C"/>
    <property type="match status" value="1"/>
</dbReference>
<dbReference type="Pfam" id="PF13541">
    <property type="entry name" value="ChlI"/>
    <property type="match status" value="1"/>
</dbReference>
<dbReference type="EMBL" id="SLWL01000015">
    <property type="protein sequence ID" value="TCO10138.1"/>
    <property type="molecule type" value="Genomic_DNA"/>
</dbReference>
<keyword evidence="4" id="KW-1185">Reference proteome</keyword>
<evidence type="ECO:0000259" key="2">
    <source>
        <dbReference type="SMART" id="SM00382"/>
    </source>
</evidence>
<organism evidence="3 4">
    <name type="scientific">Camelimonas lactis</name>
    <dbReference type="NCBI Taxonomy" id="659006"/>
    <lineage>
        <taxon>Bacteria</taxon>
        <taxon>Pseudomonadati</taxon>
        <taxon>Pseudomonadota</taxon>
        <taxon>Alphaproteobacteria</taxon>
        <taxon>Hyphomicrobiales</taxon>
        <taxon>Chelatococcaceae</taxon>
        <taxon>Camelimonas</taxon>
    </lineage>
</organism>
<accession>A0A4R2GLW4</accession>
<dbReference type="SUPFAM" id="SSF54211">
    <property type="entry name" value="Ribosomal protein S5 domain 2-like"/>
    <property type="match status" value="1"/>
</dbReference>
<protein>
    <submittedName>
        <fullName evidence="3">Magnesium chelatase family protein</fullName>
    </submittedName>
</protein>
<dbReference type="Proteomes" id="UP000294881">
    <property type="component" value="Unassembled WGS sequence"/>
</dbReference>
<dbReference type="NCBIfam" id="TIGR00368">
    <property type="entry name" value="YifB family Mg chelatase-like AAA ATPase"/>
    <property type="match status" value="1"/>
</dbReference>
<dbReference type="AlphaFoldDB" id="A0A4R2GLW4"/>
<dbReference type="InterPro" id="IPR045006">
    <property type="entry name" value="CHLI-like"/>
</dbReference>
<evidence type="ECO:0000256" key="1">
    <source>
        <dbReference type="ARBA" id="ARBA00006354"/>
    </source>
</evidence>
<dbReference type="Pfam" id="PF01078">
    <property type="entry name" value="Mg_chelatase"/>
    <property type="match status" value="1"/>
</dbReference>
<gene>
    <name evidence="3" type="ORF">EV666_11510</name>
</gene>
<dbReference type="PANTHER" id="PTHR32039:SF7">
    <property type="entry name" value="COMPETENCE PROTEIN COMM"/>
    <property type="match status" value="1"/>
</dbReference>
<dbReference type="Gene3D" id="3.40.50.300">
    <property type="entry name" value="P-loop containing nucleotide triphosphate hydrolases"/>
    <property type="match status" value="1"/>
</dbReference>
<dbReference type="InterPro" id="IPR014721">
    <property type="entry name" value="Ribsml_uS5_D2-typ_fold_subgr"/>
</dbReference>
<name>A0A4R2GLW4_9HYPH</name>